<accession>A0A5N6V685</accession>
<sequence length="69" mass="7849">MLHVEHLRHTALQLMSPLFTCPHLPVCLLAVRNHDGKPLSCMELAPINHTMIWNTSSSLIHIFLSILRV</sequence>
<dbReference type="EMBL" id="ML738595">
    <property type="protein sequence ID" value="KAE8166303.1"/>
    <property type="molecule type" value="Genomic_DNA"/>
</dbReference>
<keyword evidence="2" id="KW-1185">Reference proteome</keyword>
<feature type="non-terminal residue" evidence="1">
    <location>
        <position position="1"/>
    </location>
</feature>
<organism evidence="1 2">
    <name type="scientific">Aspergillus tamarii</name>
    <dbReference type="NCBI Taxonomy" id="41984"/>
    <lineage>
        <taxon>Eukaryota</taxon>
        <taxon>Fungi</taxon>
        <taxon>Dikarya</taxon>
        <taxon>Ascomycota</taxon>
        <taxon>Pezizomycotina</taxon>
        <taxon>Eurotiomycetes</taxon>
        <taxon>Eurotiomycetidae</taxon>
        <taxon>Eurotiales</taxon>
        <taxon>Aspergillaceae</taxon>
        <taxon>Aspergillus</taxon>
        <taxon>Aspergillus subgen. Circumdati</taxon>
    </lineage>
</organism>
<proteinExistence type="predicted"/>
<name>A0A5N6V685_ASPTM</name>
<protein>
    <submittedName>
        <fullName evidence="1">Uncharacterized protein</fullName>
    </submittedName>
</protein>
<dbReference type="Proteomes" id="UP000326950">
    <property type="component" value="Unassembled WGS sequence"/>
</dbReference>
<evidence type="ECO:0000313" key="1">
    <source>
        <dbReference type="EMBL" id="KAE8166303.1"/>
    </source>
</evidence>
<evidence type="ECO:0000313" key="2">
    <source>
        <dbReference type="Proteomes" id="UP000326950"/>
    </source>
</evidence>
<dbReference type="AlphaFoldDB" id="A0A5N6V685"/>
<gene>
    <name evidence="1" type="ORF">BDV40DRAFT_256533</name>
</gene>
<reference evidence="1 2" key="1">
    <citation type="submission" date="2019-04" db="EMBL/GenBank/DDBJ databases">
        <title>Friends and foes A comparative genomics study of 23 Aspergillus species from section Flavi.</title>
        <authorList>
            <consortium name="DOE Joint Genome Institute"/>
            <person name="Kjaerbolling I."/>
            <person name="Vesth T."/>
            <person name="Frisvad J.C."/>
            <person name="Nybo J.L."/>
            <person name="Theobald S."/>
            <person name="Kildgaard S."/>
            <person name="Isbrandt T."/>
            <person name="Kuo A."/>
            <person name="Sato A."/>
            <person name="Lyhne E.K."/>
            <person name="Kogle M.E."/>
            <person name="Wiebenga A."/>
            <person name="Kun R.S."/>
            <person name="Lubbers R.J."/>
            <person name="Makela M.R."/>
            <person name="Barry K."/>
            <person name="Chovatia M."/>
            <person name="Clum A."/>
            <person name="Daum C."/>
            <person name="Haridas S."/>
            <person name="He G."/>
            <person name="LaButti K."/>
            <person name="Lipzen A."/>
            <person name="Mondo S."/>
            <person name="Riley R."/>
            <person name="Salamov A."/>
            <person name="Simmons B.A."/>
            <person name="Magnuson J.K."/>
            <person name="Henrissat B."/>
            <person name="Mortensen U.H."/>
            <person name="Larsen T.O."/>
            <person name="Devries R.P."/>
            <person name="Grigoriev I.V."/>
            <person name="Machida M."/>
            <person name="Baker S.E."/>
            <person name="Andersen M.R."/>
        </authorList>
    </citation>
    <scope>NUCLEOTIDE SEQUENCE [LARGE SCALE GENOMIC DNA]</scope>
    <source>
        <strain evidence="1 2">CBS 117626</strain>
    </source>
</reference>